<dbReference type="Pfam" id="PF10411">
    <property type="entry name" value="DsbC_N"/>
    <property type="match status" value="1"/>
</dbReference>
<dbReference type="Pfam" id="PF13098">
    <property type="entry name" value="Thioredoxin_2"/>
    <property type="match status" value="1"/>
</dbReference>
<feature type="signal peptide" evidence="7">
    <location>
        <begin position="1"/>
        <end position="21"/>
    </location>
</feature>
<protein>
    <recommendedName>
        <fullName evidence="7">Thiol:disulfide interchange protein</fullName>
    </recommendedName>
</protein>
<dbReference type="GO" id="GO:0042597">
    <property type="term" value="C:periplasmic space"/>
    <property type="evidence" value="ECO:0007669"/>
    <property type="project" value="UniProtKB-SubCell"/>
</dbReference>
<dbReference type="OrthoDB" id="12976at2"/>
<feature type="chain" id="PRO_5021039538" description="Thiol:disulfide interchange protein" evidence="7">
    <location>
        <begin position="22"/>
        <end position="238"/>
    </location>
</feature>
<keyword evidence="4 7" id="KW-0574">Periplasm</keyword>
<comment type="subcellular location">
    <subcellularLocation>
        <location evidence="1 7">Periplasm</location>
    </subcellularLocation>
</comment>
<evidence type="ECO:0000313" key="11">
    <source>
        <dbReference type="Proteomes" id="UP000305675"/>
    </source>
</evidence>
<comment type="caution">
    <text evidence="10">The sequence shown here is derived from an EMBL/GenBank/DDBJ whole genome shotgun (WGS) entry which is preliminary data.</text>
</comment>
<dbReference type="InterPro" id="IPR036249">
    <property type="entry name" value="Thioredoxin-like_sf"/>
</dbReference>
<organism evidence="10 11">
    <name type="scientific">Ferrimonas aestuarii</name>
    <dbReference type="NCBI Taxonomy" id="2569539"/>
    <lineage>
        <taxon>Bacteria</taxon>
        <taxon>Pseudomonadati</taxon>
        <taxon>Pseudomonadota</taxon>
        <taxon>Gammaproteobacteria</taxon>
        <taxon>Alteromonadales</taxon>
        <taxon>Ferrimonadaceae</taxon>
        <taxon>Ferrimonas</taxon>
    </lineage>
</organism>
<feature type="domain" description="Thioredoxin-like fold" evidence="9">
    <location>
        <begin position="110"/>
        <end position="232"/>
    </location>
</feature>
<keyword evidence="3 7" id="KW-0732">Signal</keyword>
<dbReference type="CDD" id="cd03020">
    <property type="entry name" value="DsbA_DsbC_DsbG"/>
    <property type="match status" value="1"/>
</dbReference>
<dbReference type="NCBIfam" id="NF008129">
    <property type="entry name" value="PRK10877.1"/>
    <property type="match status" value="1"/>
</dbReference>
<accession>A0A4V5NVV8</accession>
<dbReference type="InterPro" id="IPR012336">
    <property type="entry name" value="Thioredoxin-like_fold"/>
</dbReference>
<dbReference type="PANTHER" id="PTHR35272:SF3">
    <property type="entry name" value="THIOL:DISULFIDE INTERCHANGE PROTEIN DSBC"/>
    <property type="match status" value="1"/>
</dbReference>
<feature type="domain" description="Disulphide bond isomerase DsbC/G N-terminal" evidence="8">
    <location>
        <begin position="19"/>
        <end position="87"/>
    </location>
</feature>
<evidence type="ECO:0000256" key="6">
    <source>
        <dbReference type="ARBA" id="ARBA00023284"/>
    </source>
</evidence>
<keyword evidence="5" id="KW-1015">Disulfide bond</keyword>
<comment type="similarity">
    <text evidence="2 7">Belongs to the thioredoxin family. DsbC subfamily.</text>
</comment>
<evidence type="ECO:0000256" key="7">
    <source>
        <dbReference type="RuleBase" id="RU364038"/>
    </source>
</evidence>
<dbReference type="AlphaFoldDB" id="A0A4V5NVV8"/>
<dbReference type="SUPFAM" id="SSF52833">
    <property type="entry name" value="Thioredoxin-like"/>
    <property type="match status" value="1"/>
</dbReference>
<dbReference type="InterPro" id="IPR018950">
    <property type="entry name" value="DiS-bond_isomerase_DsbC/G_N"/>
</dbReference>
<dbReference type="InterPro" id="IPR009094">
    <property type="entry name" value="DiS-bond_isomerase_DsbC/G_N_sf"/>
</dbReference>
<sequence>MKTKMVTLLAALTMIATGAQAGEKEVISVLKSKVGFEVTEADISPSPVAGLYEVVTPQGLFYVSEDGSKLVHGQIYDINDSMKNLTETRMNGMRVAALEKVKGSAIEFKAPNEKHVVTVFTDISCGYCRKLHNEMQNYLDAGITIRYLAFPRGGERSAAWAQMEKLWCAADPKAAMGDAKAGEKLTNDSCDKAKAIAEHYQLGNLFGVNGTPAMVLEDGTLVPGYVPAERLQMQLGSR</sequence>
<dbReference type="InterPro" id="IPR033954">
    <property type="entry name" value="DiS-bond_Isoase_DsbC/G"/>
</dbReference>
<evidence type="ECO:0000259" key="8">
    <source>
        <dbReference type="Pfam" id="PF10411"/>
    </source>
</evidence>
<evidence type="ECO:0000259" key="9">
    <source>
        <dbReference type="Pfam" id="PF13098"/>
    </source>
</evidence>
<dbReference type="Gene3D" id="3.40.30.10">
    <property type="entry name" value="Glutaredoxin"/>
    <property type="match status" value="1"/>
</dbReference>
<reference evidence="10 11" key="1">
    <citation type="submission" date="2019-04" db="EMBL/GenBank/DDBJ databases">
        <authorList>
            <person name="Hwang J.C."/>
        </authorList>
    </citation>
    <scope>NUCLEOTIDE SEQUENCE [LARGE SCALE GENOMIC DNA]</scope>
    <source>
        <strain evidence="10 11">IMCC35002</strain>
    </source>
</reference>
<gene>
    <name evidence="10" type="primary">dsbC</name>
    <name evidence="10" type="ORF">FCL42_15050</name>
</gene>
<evidence type="ECO:0000256" key="3">
    <source>
        <dbReference type="ARBA" id="ARBA00022729"/>
    </source>
</evidence>
<dbReference type="Gene3D" id="3.10.450.70">
    <property type="entry name" value="Disulphide bond isomerase, DsbC/G, N-terminal"/>
    <property type="match status" value="1"/>
</dbReference>
<comment type="function">
    <text evidence="7">Required for disulfide bond formation in some periplasmic proteins. Acts by transferring its disulfide bond to other proteins and is reduced in the process.</text>
</comment>
<dbReference type="GO" id="GO:0016853">
    <property type="term" value="F:isomerase activity"/>
    <property type="evidence" value="ECO:0007669"/>
    <property type="project" value="UniProtKB-KW"/>
</dbReference>
<name>A0A4V5NVV8_9GAMM</name>
<dbReference type="PANTHER" id="PTHR35272">
    <property type="entry name" value="THIOL:DISULFIDE INTERCHANGE PROTEIN DSBC-RELATED"/>
    <property type="match status" value="1"/>
</dbReference>
<dbReference type="SUPFAM" id="SSF54423">
    <property type="entry name" value="DsbC/DsbG N-terminal domain-like"/>
    <property type="match status" value="1"/>
</dbReference>
<proteinExistence type="inferred from homology"/>
<dbReference type="EMBL" id="SWCJ01000013">
    <property type="protein sequence ID" value="TKB53000.1"/>
    <property type="molecule type" value="Genomic_DNA"/>
</dbReference>
<evidence type="ECO:0000256" key="5">
    <source>
        <dbReference type="ARBA" id="ARBA00023157"/>
    </source>
</evidence>
<keyword evidence="10" id="KW-0413">Isomerase</keyword>
<dbReference type="RefSeq" id="WP_136864254.1">
    <property type="nucleotide sequence ID" value="NZ_SWCJ01000013.1"/>
</dbReference>
<keyword evidence="11" id="KW-1185">Reference proteome</keyword>
<dbReference type="Proteomes" id="UP000305675">
    <property type="component" value="Unassembled WGS sequence"/>
</dbReference>
<evidence type="ECO:0000313" key="10">
    <source>
        <dbReference type="EMBL" id="TKB53000.1"/>
    </source>
</evidence>
<keyword evidence="6 7" id="KW-0676">Redox-active center</keyword>
<dbReference type="InterPro" id="IPR051470">
    <property type="entry name" value="Thiol:disulfide_interchange"/>
</dbReference>
<evidence type="ECO:0000256" key="2">
    <source>
        <dbReference type="ARBA" id="ARBA00009813"/>
    </source>
</evidence>
<evidence type="ECO:0000256" key="1">
    <source>
        <dbReference type="ARBA" id="ARBA00004418"/>
    </source>
</evidence>
<evidence type="ECO:0000256" key="4">
    <source>
        <dbReference type="ARBA" id="ARBA00022764"/>
    </source>
</evidence>